<dbReference type="AlphaFoldDB" id="A0AAU2K036"/>
<evidence type="ECO:0000313" key="1">
    <source>
        <dbReference type="EMBL" id="WTU77556.1"/>
    </source>
</evidence>
<reference evidence="1" key="1">
    <citation type="submission" date="2022-10" db="EMBL/GenBank/DDBJ databases">
        <title>The complete genomes of actinobacterial strains from the NBC collection.</title>
        <authorList>
            <person name="Joergensen T.S."/>
            <person name="Alvarez Arevalo M."/>
            <person name="Sterndorff E.B."/>
            <person name="Faurdal D."/>
            <person name="Vuksanovic O."/>
            <person name="Mourched A.-S."/>
            <person name="Charusanti P."/>
            <person name="Shaw S."/>
            <person name="Blin K."/>
            <person name="Weber T."/>
        </authorList>
    </citation>
    <scope>NUCLEOTIDE SEQUENCE</scope>
    <source>
        <strain evidence="1">NBC_00049</strain>
    </source>
</reference>
<gene>
    <name evidence="1" type="ORF">OG327_31860</name>
</gene>
<name>A0AAU2K036_9ACTN</name>
<organism evidence="1">
    <name type="scientific">Streptomyces sp. NBC_00049</name>
    <dbReference type="NCBI Taxonomy" id="2903617"/>
    <lineage>
        <taxon>Bacteria</taxon>
        <taxon>Bacillati</taxon>
        <taxon>Actinomycetota</taxon>
        <taxon>Actinomycetes</taxon>
        <taxon>Kitasatosporales</taxon>
        <taxon>Streptomycetaceae</taxon>
        <taxon>Streptomyces</taxon>
    </lineage>
</organism>
<sequence length="66" mass="7298">MRITPIRGERAPVLLCAACGLLCRPSALDGQGHCSRCGGSRLVQSGPRRKLYRAGLVRAWHRLGRW</sequence>
<protein>
    <submittedName>
        <fullName evidence="1">Uncharacterized protein</fullName>
    </submittedName>
</protein>
<accession>A0AAU2K036</accession>
<dbReference type="EMBL" id="CP108264">
    <property type="protein sequence ID" value="WTU77556.1"/>
    <property type="molecule type" value="Genomic_DNA"/>
</dbReference>
<proteinExistence type="predicted"/>